<dbReference type="EMBL" id="JARJCM010000005">
    <property type="protein sequence ID" value="KAJ7045228.1"/>
    <property type="molecule type" value="Genomic_DNA"/>
</dbReference>
<reference evidence="1" key="1">
    <citation type="submission" date="2023-03" db="EMBL/GenBank/DDBJ databases">
        <title>Massive genome expansion in bonnet fungi (Mycena s.s.) driven by repeated elements and novel gene families across ecological guilds.</title>
        <authorList>
            <consortium name="Lawrence Berkeley National Laboratory"/>
            <person name="Harder C.B."/>
            <person name="Miyauchi S."/>
            <person name="Viragh M."/>
            <person name="Kuo A."/>
            <person name="Thoen E."/>
            <person name="Andreopoulos B."/>
            <person name="Lu D."/>
            <person name="Skrede I."/>
            <person name="Drula E."/>
            <person name="Henrissat B."/>
            <person name="Morin E."/>
            <person name="Kohler A."/>
            <person name="Barry K."/>
            <person name="LaButti K."/>
            <person name="Morin E."/>
            <person name="Salamov A."/>
            <person name="Lipzen A."/>
            <person name="Mereny Z."/>
            <person name="Hegedus B."/>
            <person name="Baldrian P."/>
            <person name="Stursova M."/>
            <person name="Weitz H."/>
            <person name="Taylor A."/>
            <person name="Grigoriev I.V."/>
            <person name="Nagy L.G."/>
            <person name="Martin F."/>
            <person name="Kauserud H."/>
        </authorList>
    </citation>
    <scope>NUCLEOTIDE SEQUENCE</scope>
    <source>
        <strain evidence="1">CBHHK200</strain>
    </source>
</reference>
<protein>
    <submittedName>
        <fullName evidence="1">Uncharacterized protein</fullName>
    </submittedName>
</protein>
<dbReference type="Proteomes" id="UP001218188">
    <property type="component" value="Unassembled WGS sequence"/>
</dbReference>
<gene>
    <name evidence="1" type="ORF">C8F04DRAFT_1068157</name>
</gene>
<accession>A0AAD6TJ69</accession>
<comment type="caution">
    <text evidence="1">The sequence shown here is derived from an EMBL/GenBank/DDBJ whole genome shotgun (WGS) entry which is preliminary data.</text>
</comment>
<sequence length="419" mass="46661">MTLFPQELVNAVIHEIDDVPTLKASCLAGSVFREETQRILFRKFKLDDEIRNPDAVYSLLQKSPHIAPYITSLSISFPSEEILPQSTESLFQIFDRLKNVQSCTVTHIPNAGIHAALVSAFLAFLSRQSLRELNVASTESLLPVVCLRLITMAPAISFTRVTVAVAQNLDFPMPDWQPAVPRMRQLTLGPQSHTVNALLARAQSQEYTQGLLDISVYGVYDLVIGLLPANARTLEHIELNPRGVLGSPIAIPLLPALRSVKIHVNLRKHQTPGYSNLISAILDRSPLLADLALQLPPSKATDLYVSTELLRTLDTALVQHAAAPSIRWRLFLGLNPDSQKDGFNEFVAQVRRGMPRVDEKHRLVLEAYVMSARYAVGGIREEDLIGRYTSSSSHMHREGAKTKQKVCSCHHKCRQSYKV</sequence>
<evidence type="ECO:0000313" key="1">
    <source>
        <dbReference type="EMBL" id="KAJ7045228.1"/>
    </source>
</evidence>
<dbReference type="AlphaFoldDB" id="A0AAD6TJ69"/>
<keyword evidence="2" id="KW-1185">Reference proteome</keyword>
<evidence type="ECO:0000313" key="2">
    <source>
        <dbReference type="Proteomes" id="UP001218188"/>
    </source>
</evidence>
<organism evidence="1 2">
    <name type="scientific">Mycena alexandri</name>
    <dbReference type="NCBI Taxonomy" id="1745969"/>
    <lineage>
        <taxon>Eukaryota</taxon>
        <taxon>Fungi</taxon>
        <taxon>Dikarya</taxon>
        <taxon>Basidiomycota</taxon>
        <taxon>Agaricomycotina</taxon>
        <taxon>Agaricomycetes</taxon>
        <taxon>Agaricomycetidae</taxon>
        <taxon>Agaricales</taxon>
        <taxon>Marasmiineae</taxon>
        <taxon>Mycenaceae</taxon>
        <taxon>Mycena</taxon>
    </lineage>
</organism>
<proteinExistence type="predicted"/>
<name>A0AAD6TJ69_9AGAR</name>